<protein>
    <submittedName>
        <fullName evidence="2">N6-adenosine-methyltransferase catalytic subunit</fullName>
    </submittedName>
</protein>
<keyword evidence="2" id="KW-0808">Transferase</keyword>
<dbReference type="AlphaFoldDB" id="A0A480JW24"/>
<feature type="region of interest" description="Disordered" evidence="1">
    <location>
        <begin position="1"/>
        <end position="70"/>
    </location>
</feature>
<evidence type="ECO:0000256" key="1">
    <source>
        <dbReference type="SAM" id="MobiDB-lite"/>
    </source>
</evidence>
<dbReference type="EMBL" id="DQIR01098026">
    <property type="protein sequence ID" value="HDA53502.1"/>
    <property type="molecule type" value="Transcribed_RNA"/>
</dbReference>
<dbReference type="GO" id="GO:0001734">
    <property type="term" value="F:mRNA m(6)A methyltransferase activity"/>
    <property type="evidence" value="ECO:0007669"/>
    <property type="project" value="InterPro"/>
</dbReference>
<feature type="compositionally biased region" description="Basic and acidic residues" evidence="1">
    <location>
        <begin position="28"/>
        <end position="37"/>
    </location>
</feature>
<dbReference type="EMBL" id="DQIR01245098">
    <property type="protein sequence ID" value="HDC00576.1"/>
    <property type="molecule type" value="Transcribed_RNA"/>
</dbReference>
<feature type="region of interest" description="Disordered" evidence="1">
    <location>
        <begin position="200"/>
        <end position="219"/>
    </location>
</feature>
<dbReference type="InterPro" id="IPR025848">
    <property type="entry name" value="MT-A70"/>
</dbReference>
<dbReference type="GO" id="GO:0001510">
    <property type="term" value="P:RNA methylation"/>
    <property type="evidence" value="ECO:0007669"/>
    <property type="project" value="InterPro"/>
</dbReference>
<evidence type="ECO:0000313" key="2">
    <source>
        <dbReference type="EMBL" id="HDA53502.1"/>
    </source>
</evidence>
<reference evidence="2" key="1">
    <citation type="journal article" date="2019" name="PeerJ">
        <title>Genes of the pig, Sus scrofa, reconstructed with EvidentialGene.</title>
        <authorList>
            <person name="Gilbert D.G."/>
        </authorList>
    </citation>
    <scope>NUCLEOTIDE SEQUENCE</scope>
</reference>
<accession>A0A480JW24</accession>
<name>A0A480JW24_PIG</name>
<sequence length="325" mass="35509">MSDTWSSIQAHKKQLDSLRERLRRRRKQDSGHLDLRNPEAALSPTFRSDSPVPTVPTSGGPKPSTASAVPELATDPELEKKLLHHLSDLALTLPTDAVSIRLAISTPDAPATQDGVESLLQKFAAQELIEVKRSLLQDDAHPTLVTYADHSKLSAMMGAVAEKKGPGEVAGTITGQKRRAEQDSTTVAAFASSLTSGLASSASEVAKEPTKKSRKHAASDVDLEIESLLNQQSTKEQQSKKVSQEILELLNTTTAKEQSIVEKFRSRGRAQVQEFCDYGTKEECMKASDADRPCRKLHFRSLGKDRDGMCHLEAVILLKHNTSSH</sequence>
<dbReference type="GO" id="GO:0005634">
    <property type="term" value="C:nucleus"/>
    <property type="evidence" value="ECO:0007669"/>
    <property type="project" value="InterPro"/>
</dbReference>
<proteinExistence type="predicted"/>
<keyword evidence="2" id="KW-0489">Methyltransferase</keyword>
<organism evidence="2">
    <name type="scientific">Sus scrofa</name>
    <name type="common">Pig</name>
    <dbReference type="NCBI Taxonomy" id="9823"/>
    <lineage>
        <taxon>Eukaryota</taxon>
        <taxon>Metazoa</taxon>
        <taxon>Chordata</taxon>
        <taxon>Craniata</taxon>
        <taxon>Vertebrata</taxon>
        <taxon>Euteleostomi</taxon>
        <taxon>Mammalia</taxon>
        <taxon>Eutheria</taxon>
        <taxon>Laurasiatheria</taxon>
        <taxon>Artiodactyla</taxon>
        <taxon>Suina</taxon>
        <taxon>Suidae</taxon>
        <taxon>Sus</taxon>
    </lineage>
</organism>
<dbReference type="PROSITE" id="PS51563">
    <property type="entry name" value="SAM_MTA70L_1"/>
    <property type="match status" value="1"/>
</dbReference>